<protein>
    <submittedName>
        <fullName evidence="6">Autotransporter translocation and assembly factor TamB</fullName>
    </submittedName>
</protein>
<keyword evidence="2" id="KW-0812">Transmembrane</keyword>
<organism evidence="6 7">
    <name type="scientific">Alkalitalea saponilacus</name>
    <dbReference type="NCBI Taxonomy" id="889453"/>
    <lineage>
        <taxon>Bacteria</taxon>
        <taxon>Pseudomonadati</taxon>
        <taxon>Bacteroidota</taxon>
        <taxon>Bacteroidia</taxon>
        <taxon>Marinilabiliales</taxon>
        <taxon>Marinilabiliaceae</taxon>
        <taxon>Alkalitalea</taxon>
    </lineage>
</organism>
<dbReference type="OrthoDB" id="1109098at2"/>
<sequence>MKKLINILIWAILSLFFLVMGLLVFTQTALFRNLVKNQAENIINKNVNGTVSIGSIHGNFFTQIEIHEIHASLPDGEPLLSLDKVSLKYSPWHLLKNVIKIDDILMERPEAFLQQENDSVWNFHHFLPQQEHPKDVPDSTQIKPFPFSIKIGSFHLSDGNIHLAMKDTIIPDRIENLDINLNGSYSGETLKASLNNISFKTQNPDLELRTLTLLFETDFQKYNIRNFYLETAHNSINANALYEGMEAFDADLNWPSVKTEEFAFALPDIVIPANPDFLFNASLKDDRLTFRLGLKYHEEEIQVSGYADGFSALSDSSRREKTIINLDLRVDNFIPGNWIETADLPLLLNTRLNISGNGLTTNSMPLRVRGSISGTRWANYFLETGDIDITYLAGDTRANINILGDFGSLSTIASLNINDPNGPFVANIKTDNLAIHQILPEVVDSTWVSLQLDAKGEGVGTGDLRARFEVSLQNSIIEKVPVDSMFLSGLFADDLLTLDTLMIKNQSVDVKLKADYSLSGYVHADLIAEIYNTEAFSAWFSQPADWEKLSLNLQAHGHTDSLTVSLSGESSHLKLDTTLAVKYLELLASGQLIKMKPDVELSLLAAGINASGNEVDTLTLAGSYRDDRWNALVTSILPEKMKLILDASGNIGDVMEIELHQLDFDSPYTDIALMDPPVRITYSDSIIHLQNFGLFDKNNEDFHLKVEAMFQHGDSLRLSTSIQNFNLELLSWFGISQTYMKGLANLDISVEGNRNGFRIDGHSLLDDVELEPLAVSRIATNIYYPGDTVKIETAIYNRSDESINIKAETPLVMNLTDSLVISWPQTVRAHLWANQTRLSGFFQNLPGIDQPKALMTIDLKADGHINDPHIKGSIDIINGEVPLPRFGINYNDIRLKLLVDGTNIDLDSLFVRHFNGSMLAQGKIVMDSTLFSGKVKSTDVSMRARQFYVTRHRDFEAQINADAFFRDVDDNPRFGGNIRVLRSNWNLPAIMQLAHDEAEVNEPLLVQAVRREQMAETEGADTIRIREVRERRTGLMDQLTGSIKLNIPRNTWIRSPDMQMELFGDLDIVKNSEIFELFGNLGIHRGFYTLYGKRLTIRQGELNFTGGDTFDPIVNLRAEYVFRSRDRVRHVLTLIVSGRATDPEIRFELDSNDITEQDAMAYLLFGQPFDELSFGNQEGVSNAVPSRLLTGLVSAQLTRTIGSTFNLDMIEIDAGDNWQNTTFMVGKYITNNLFVTYQRSFGEAGSDAITPETITLEYEISRRLSLRLMQGDVKDSGVDLILKFER</sequence>
<dbReference type="PANTHER" id="PTHR36985">
    <property type="entry name" value="TRANSLOCATION AND ASSEMBLY MODULE SUBUNIT TAMB"/>
    <property type="match status" value="1"/>
</dbReference>
<proteinExistence type="predicted"/>
<dbReference type="Pfam" id="PF04357">
    <property type="entry name" value="TamB"/>
    <property type="match status" value="1"/>
</dbReference>
<evidence type="ECO:0000256" key="2">
    <source>
        <dbReference type="ARBA" id="ARBA00022692"/>
    </source>
</evidence>
<evidence type="ECO:0000313" key="7">
    <source>
        <dbReference type="Proteomes" id="UP000191055"/>
    </source>
</evidence>
<dbReference type="GO" id="GO:0005886">
    <property type="term" value="C:plasma membrane"/>
    <property type="evidence" value="ECO:0007669"/>
    <property type="project" value="InterPro"/>
</dbReference>
<dbReference type="InterPro" id="IPR007452">
    <property type="entry name" value="TamB_C"/>
</dbReference>
<evidence type="ECO:0000256" key="1">
    <source>
        <dbReference type="ARBA" id="ARBA00004167"/>
    </source>
</evidence>
<keyword evidence="3" id="KW-1133">Transmembrane helix</keyword>
<dbReference type="EMBL" id="FUYV01000016">
    <property type="protein sequence ID" value="SKC22978.1"/>
    <property type="molecule type" value="Genomic_DNA"/>
</dbReference>
<dbReference type="Pfam" id="PF05359">
    <property type="entry name" value="DUF748"/>
    <property type="match status" value="1"/>
</dbReference>
<evidence type="ECO:0000259" key="5">
    <source>
        <dbReference type="Pfam" id="PF04357"/>
    </source>
</evidence>
<keyword evidence="4" id="KW-0472">Membrane</keyword>
<dbReference type="GO" id="GO:0009306">
    <property type="term" value="P:protein secretion"/>
    <property type="evidence" value="ECO:0007669"/>
    <property type="project" value="InterPro"/>
</dbReference>
<dbReference type="KEGG" id="asx:CDL62_04365"/>
<keyword evidence="7" id="KW-1185">Reference proteome</keyword>
<dbReference type="GO" id="GO:0097347">
    <property type="term" value="C:TAM protein secretion complex"/>
    <property type="evidence" value="ECO:0007669"/>
    <property type="project" value="TreeGrafter"/>
</dbReference>
<dbReference type="InterPro" id="IPR008023">
    <property type="entry name" value="DUF748"/>
</dbReference>
<comment type="subcellular location">
    <subcellularLocation>
        <location evidence="1">Membrane</location>
        <topology evidence="1">Single-pass membrane protein</topology>
    </subcellularLocation>
</comment>
<evidence type="ECO:0000256" key="3">
    <source>
        <dbReference type="ARBA" id="ARBA00022989"/>
    </source>
</evidence>
<dbReference type="RefSeq" id="WP_079558330.1">
    <property type="nucleotide sequence ID" value="NZ_CP021904.1"/>
</dbReference>
<evidence type="ECO:0000313" key="6">
    <source>
        <dbReference type="EMBL" id="SKC22978.1"/>
    </source>
</evidence>
<evidence type="ECO:0000256" key="4">
    <source>
        <dbReference type="ARBA" id="ARBA00023136"/>
    </source>
</evidence>
<reference evidence="6 7" key="1">
    <citation type="submission" date="2017-02" db="EMBL/GenBank/DDBJ databases">
        <authorList>
            <person name="Peterson S.W."/>
        </authorList>
    </citation>
    <scope>NUCLEOTIDE SEQUENCE [LARGE SCALE GENOMIC DNA]</scope>
    <source>
        <strain evidence="6 7">DSM 24412</strain>
    </source>
</reference>
<dbReference type="STRING" id="889453.SAMN03080601_02628"/>
<gene>
    <name evidence="6" type="ORF">SAMN03080601_02628</name>
</gene>
<dbReference type="Proteomes" id="UP000191055">
    <property type="component" value="Unassembled WGS sequence"/>
</dbReference>
<feature type="domain" description="Translocation and assembly module TamB C-terminal" evidence="5">
    <location>
        <begin position="918"/>
        <end position="1285"/>
    </location>
</feature>
<dbReference type="PANTHER" id="PTHR36985:SF1">
    <property type="entry name" value="TRANSLOCATION AND ASSEMBLY MODULE SUBUNIT TAMB"/>
    <property type="match status" value="1"/>
</dbReference>
<accession>A0A1T5HQN0</accession>
<name>A0A1T5HQN0_9BACT</name>